<keyword evidence="2 6" id="KW-0597">Phosphoprotein</keyword>
<dbReference type="GO" id="GO:0022900">
    <property type="term" value="P:electron transport chain"/>
    <property type="evidence" value="ECO:0007669"/>
    <property type="project" value="UniProtKB-UniRule"/>
</dbReference>
<dbReference type="SMART" id="SM00900">
    <property type="entry name" value="FMN_bind"/>
    <property type="match status" value="1"/>
</dbReference>
<dbReference type="NCBIfam" id="TIGR01947">
    <property type="entry name" value="rnfG"/>
    <property type="match status" value="1"/>
</dbReference>
<evidence type="ECO:0000256" key="2">
    <source>
        <dbReference type="ARBA" id="ARBA00022553"/>
    </source>
</evidence>
<gene>
    <name evidence="6" type="primary">rnfG</name>
    <name evidence="8" type="ORF">CH330_03250</name>
</gene>
<proteinExistence type="inferred from homology"/>
<evidence type="ECO:0000256" key="6">
    <source>
        <dbReference type="HAMAP-Rule" id="MF_00479"/>
    </source>
</evidence>
<comment type="caution">
    <text evidence="8">The sequence shown here is derived from an EMBL/GenBank/DDBJ whole genome shotgun (WGS) entry which is preliminary data.</text>
</comment>
<dbReference type="GO" id="GO:0010181">
    <property type="term" value="F:FMN binding"/>
    <property type="evidence" value="ECO:0007669"/>
    <property type="project" value="InterPro"/>
</dbReference>
<dbReference type="HAMAP" id="MF_00479">
    <property type="entry name" value="RsxG_RnfG"/>
    <property type="match status" value="1"/>
</dbReference>
<reference evidence="8 9" key="1">
    <citation type="submission" date="2017-07" db="EMBL/GenBank/DDBJ databases">
        <title>Recovery of genomes from metagenomes via a dereplication, aggregation, and scoring strategy.</title>
        <authorList>
            <person name="Sieber C.M."/>
            <person name="Probst A.J."/>
            <person name="Sharrar A."/>
            <person name="Thomas B.C."/>
            <person name="Hess M."/>
            <person name="Tringe S.G."/>
            <person name="Banfield J.F."/>
        </authorList>
    </citation>
    <scope>NUCLEOTIDE SEQUENCE [LARGE SCALE GENOMIC DNA]</scope>
    <source>
        <strain evidence="8">JGI_Cruoil_03_51_56</strain>
    </source>
</reference>
<feature type="modified residue" description="FMN phosphoryl threonine" evidence="6">
    <location>
        <position position="156"/>
    </location>
</feature>
<comment type="function">
    <text evidence="6">Part of a membrane-bound complex that couples electron transfer with translocation of ions across the membrane.</text>
</comment>
<keyword evidence="6" id="KW-0472">Membrane</keyword>
<accession>A0A235BWY9</accession>
<evidence type="ECO:0000313" key="9">
    <source>
        <dbReference type="Proteomes" id="UP000215559"/>
    </source>
</evidence>
<dbReference type="PANTHER" id="PTHR36118">
    <property type="entry name" value="ION-TRANSLOCATING OXIDOREDUCTASE COMPLEX SUBUNIT G"/>
    <property type="match status" value="1"/>
</dbReference>
<name>A0A235BWY9_UNCW3</name>
<feature type="domain" description="FMN-binding" evidence="7">
    <location>
        <begin position="84"/>
        <end position="173"/>
    </location>
</feature>
<comment type="similarity">
    <text evidence="6">Belongs to the RnfG family.</text>
</comment>
<dbReference type="InterPro" id="IPR010209">
    <property type="entry name" value="Ion_transpt_RnfG/RsxG"/>
</dbReference>
<dbReference type="GO" id="GO:0005886">
    <property type="term" value="C:plasma membrane"/>
    <property type="evidence" value="ECO:0007669"/>
    <property type="project" value="UniProtKB-SubCell"/>
</dbReference>
<keyword evidence="6" id="KW-0812">Transmembrane</keyword>
<comment type="subunit">
    <text evidence="6">The complex is composed of six subunits: RnfA, RnfB, RnfC, RnfD, RnfE and RnfG.</text>
</comment>
<dbReference type="EMBL" id="NOZP01000056">
    <property type="protein sequence ID" value="OYD16307.1"/>
    <property type="molecule type" value="Genomic_DNA"/>
</dbReference>
<keyword evidence="4 6" id="KW-0288">FMN</keyword>
<keyword evidence="5 6" id="KW-0249">Electron transport</keyword>
<evidence type="ECO:0000256" key="5">
    <source>
        <dbReference type="ARBA" id="ARBA00022982"/>
    </source>
</evidence>
<evidence type="ECO:0000256" key="3">
    <source>
        <dbReference type="ARBA" id="ARBA00022630"/>
    </source>
</evidence>
<dbReference type="PIRSF" id="PIRSF006091">
    <property type="entry name" value="E_trnsport_RnfG"/>
    <property type="match status" value="1"/>
</dbReference>
<evidence type="ECO:0000259" key="7">
    <source>
        <dbReference type="SMART" id="SM00900"/>
    </source>
</evidence>
<evidence type="ECO:0000256" key="4">
    <source>
        <dbReference type="ARBA" id="ARBA00022643"/>
    </source>
</evidence>
<dbReference type="InterPro" id="IPR007329">
    <property type="entry name" value="FMN-bd"/>
</dbReference>
<keyword evidence="6" id="KW-1133">Transmembrane helix</keyword>
<comment type="cofactor">
    <cofactor evidence="6">
        <name>FMN</name>
        <dbReference type="ChEBI" id="CHEBI:58210"/>
    </cofactor>
</comment>
<evidence type="ECO:0000256" key="1">
    <source>
        <dbReference type="ARBA" id="ARBA00022448"/>
    </source>
</evidence>
<organism evidence="8 9">
    <name type="scientific">candidate division WOR-3 bacterium JGI_Cruoil_03_51_56</name>
    <dbReference type="NCBI Taxonomy" id="1973747"/>
    <lineage>
        <taxon>Bacteria</taxon>
        <taxon>Bacteria division WOR-3</taxon>
    </lineage>
</organism>
<dbReference type="AlphaFoldDB" id="A0A235BWY9"/>
<keyword evidence="6" id="KW-1003">Cell membrane</keyword>
<protein>
    <recommendedName>
        <fullName evidence="6">Ion-translocating oxidoreductase complex subunit G</fullName>
        <ecNumber evidence="6">7.-.-.-</ecNumber>
    </recommendedName>
    <alternativeName>
        <fullName evidence="6">Rnf electron transport complex subunit G</fullName>
    </alternativeName>
</protein>
<keyword evidence="6" id="KW-1278">Translocase</keyword>
<dbReference type="Pfam" id="PF04205">
    <property type="entry name" value="FMN_bind"/>
    <property type="match status" value="1"/>
</dbReference>
<dbReference type="PANTHER" id="PTHR36118:SF1">
    <property type="entry name" value="ION-TRANSLOCATING OXIDOREDUCTASE COMPLEX SUBUNIT G"/>
    <property type="match status" value="1"/>
</dbReference>
<comment type="subcellular location">
    <subcellularLocation>
        <location evidence="6">Cell membrane</location>
        <topology evidence="6">Single-pass membrane protein</topology>
    </subcellularLocation>
</comment>
<keyword evidence="3 6" id="KW-0285">Flavoprotein</keyword>
<dbReference type="GO" id="GO:0009055">
    <property type="term" value="F:electron transfer activity"/>
    <property type="evidence" value="ECO:0007669"/>
    <property type="project" value="InterPro"/>
</dbReference>
<evidence type="ECO:0000313" key="8">
    <source>
        <dbReference type="EMBL" id="OYD16307.1"/>
    </source>
</evidence>
<sequence>MNSKVWMVASLVIICLLSAFALSKVYLVTQPRIEKQKREAVNIALSQVLPQADSFKPVIPDTLWYGLDKNGNKVGIVIKVTPRGYGGTVETLVGLNMEKKVTGIRIASPAEGLHETPGLGLKSRNPDFRNQFKGKTATEIRLKRDGGTIDAISAATITSRAVTEGVRKGIEKYSKYLKP</sequence>
<dbReference type="Proteomes" id="UP000215559">
    <property type="component" value="Unassembled WGS sequence"/>
</dbReference>
<dbReference type="EC" id="7.-.-.-" evidence="6"/>
<keyword evidence="1 6" id="KW-0813">Transport</keyword>